<evidence type="ECO:0000256" key="2">
    <source>
        <dbReference type="ARBA" id="ARBA00023125"/>
    </source>
</evidence>
<dbReference type="PROSITE" id="PS50977">
    <property type="entry name" value="HTH_TETR_2"/>
    <property type="match status" value="1"/>
</dbReference>
<keyword evidence="3" id="KW-0804">Transcription</keyword>
<dbReference type="EMBL" id="VYXP01000003">
    <property type="protein sequence ID" value="KAA9132764.1"/>
    <property type="molecule type" value="Genomic_DNA"/>
</dbReference>
<evidence type="ECO:0000313" key="6">
    <source>
        <dbReference type="EMBL" id="KAA9132764.1"/>
    </source>
</evidence>
<feature type="DNA-binding region" description="H-T-H motif" evidence="4">
    <location>
        <begin position="31"/>
        <end position="50"/>
    </location>
</feature>
<keyword evidence="7" id="KW-1185">Reference proteome</keyword>
<dbReference type="Pfam" id="PF00440">
    <property type="entry name" value="TetR_N"/>
    <property type="match status" value="1"/>
</dbReference>
<accession>A0A5N0TE81</accession>
<dbReference type="Proteomes" id="UP000325372">
    <property type="component" value="Unassembled WGS sequence"/>
</dbReference>
<dbReference type="InterPro" id="IPR009057">
    <property type="entry name" value="Homeodomain-like_sf"/>
</dbReference>
<dbReference type="GO" id="GO:0003700">
    <property type="term" value="F:DNA-binding transcription factor activity"/>
    <property type="evidence" value="ECO:0007669"/>
    <property type="project" value="TreeGrafter"/>
</dbReference>
<evidence type="ECO:0000256" key="3">
    <source>
        <dbReference type="ARBA" id="ARBA00023163"/>
    </source>
</evidence>
<comment type="caution">
    <text evidence="6">The sequence shown here is derived from an EMBL/GenBank/DDBJ whole genome shotgun (WGS) entry which is preliminary data.</text>
</comment>
<dbReference type="SUPFAM" id="SSF48498">
    <property type="entry name" value="Tetracyclin repressor-like, C-terminal domain"/>
    <property type="match status" value="1"/>
</dbReference>
<dbReference type="GO" id="GO:0000976">
    <property type="term" value="F:transcription cis-regulatory region binding"/>
    <property type="evidence" value="ECO:0007669"/>
    <property type="project" value="TreeGrafter"/>
</dbReference>
<feature type="domain" description="HTH tetR-type" evidence="5">
    <location>
        <begin position="8"/>
        <end position="68"/>
    </location>
</feature>
<dbReference type="Pfam" id="PF17939">
    <property type="entry name" value="TetR_C_30"/>
    <property type="match status" value="1"/>
</dbReference>
<dbReference type="InterPro" id="IPR041586">
    <property type="entry name" value="PsrA_TetR_C"/>
</dbReference>
<dbReference type="InterPro" id="IPR036271">
    <property type="entry name" value="Tet_transcr_reg_TetR-rel_C_sf"/>
</dbReference>
<dbReference type="RefSeq" id="WP_150863486.1">
    <property type="nucleotide sequence ID" value="NZ_VYXP01000003.1"/>
</dbReference>
<organism evidence="6 7">
    <name type="scientific">Marinihelvus fidelis</name>
    <dbReference type="NCBI Taxonomy" id="2613842"/>
    <lineage>
        <taxon>Bacteria</taxon>
        <taxon>Pseudomonadati</taxon>
        <taxon>Pseudomonadota</taxon>
        <taxon>Gammaproteobacteria</taxon>
        <taxon>Chromatiales</taxon>
        <taxon>Wenzhouxiangellaceae</taxon>
        <taxon>Marinihelvus</taxon>
    </lineage>
</organism>
<dbReference type="InterPro" id="IPR001647">
    <property type="entry name" value="HTH_TetR"/>
</dbReference>
<name>A0A5N0TE81_9GAMM</name>
<dbReference type="PRINTS" id="PR00455">
    <property type="entry name" value="HTHTETR"/>
</dbReference>
<keyword evidence="2 4" id="KW-0238">DNA-binding</keyword>
<dbReference type="Gene3D" id="1.10.357.10">
    <property type="entry name" value="Tetracycline Repressor, domain 2"/>
    <property type="match status" value="1"/>
</dbReference>
<reference evidence="6 7" key="1">
    <citation type="submission" date="2019-09" db="EMBL/GenBank/DDBJ databases">
        <title>Wenzhouxiangella sp. Genome sequencing and assembly.</title>
        <authorList>
            <person name="Zhang R."/>
        </authorList>
    </citation>
    <scope>NUCLEOTIDE SEQUENCE [LARGE SCALE GENOMIC DNA]</scope>
    <source>
        <strain evidence="6 7">W260</strain>
    </source>
</reference>
<dbReference type="PANTHER" id="PTHR30055:SF234">
    <property type="entry name" value="HTH-TYPE TRANSCRIPTIONAL REGULATOR BETI"/>
    <property type="match status" value="1"/>
</dbReference>
<evidence type="ECO:0000256" key="4">
    <source>
        <dbReference type="PROSITE-ProRule" id="PRU00335"/>
    </source>
</evidence>
<protein>
    <submittedName>
        <fullName evidence="6">TetR/AcrR family transcriptional regulator</fullName>
    </submittedName>
</protein>
<keyword evidence="1" id="KW-0805">Transcription regulation</keyword>
<evidence type="ECO:0000313" key="7">
    <source>
        <dbReference type="Proteomes" id="UP000325372"/>
    </source>
</evidence>
<dbReference type="AlphaFoldDB" id="A0A5N0TE81"/>
<dbReference type="PANTHER" id="PTHR30055">
    <property type="entry name" value="HTH-TYPE TRANSCRIPTIONAL REGULATOR RUTR"/>
    <property type="match status" value="1"/>
</dbReference>
<gene>
    <name evidence="6" type="ORF">F3N42_06010</name>
</gene>
<evidence type="ECO:0000259" key="5">
    <source>
        <dbReference type="PROSITE" id="PS50977"/>
    </source>
</evidence>
<evidence type="ECO:0000256" key="1">
    <source>
        <dbReference type="ARBA" id="ARBA00023015"/>
    </source>
</evidence>
<sequence length="228" mass="25781">MAAKNKRKTRKDRIIEVAEKLFAQRGFNGVSLREITREAGVDVALVKYYFDNKEGLFDALLQRRADILNRERAEALERVLERNNPAPVEDIIDAFTHPLLNEVVGEDSTWRDYFGLLAQVNNNPEWGGQAMSKYFDPLVRRFIYALKDALPDADMVDIYWCYHFLSGALTLTFADTRRIDALSGGLCHSADFESVHKRMVPFIAAGFRAICAERAEARASGDITETGS</sequence>
<proteinExistence type="predicted"/>
<dbReference type="SUPFAM" id="SSF46689">
    <property type="entry name" value="Homeodomain-like"/>
    <property type="match status" value="1"/>
</dbReference>
<dbReference type="InterPro" id="IPR050109">
    <property type="entry name" value="HTH-type_TetR-like_transc_reg"/>
</dbReference>